<reference evidence="3" key="1">
    <citation type="submission" date="2020-06" db="EMBL/GenBank/DDBJ databases">
        <title>WGS assembly of Ceratodon purpureus strain R40.</title>
        <authorList>
            <person name="Carey S.B."/>
            <person name="Jenkins J."/>
            <person name="Shu S."/>
            <person name="Lovell J.T."/>
            <person name="Sreedasyam A."/>
            <person name="Maumus F."/>
            <person name="Tiley G.P."/>
            <person name="Fernandez-Pozo N."/>
            <person name="Barry K."/>
            <person name="Chen C."/>
            <person name="Wang M."/>
            <person name="Lipzen A."/>
            <person name="Daum C."/>
            <person name="Saski C.A."/>
            <person name="Payton A.C."/>
            <person name="Mcbreen J.C."/>
            <person name="Conrad R.E."/>
            <person name="Kollar L.M."/>
            <person name="Olsson S."/>
            <person name="Huttunen S."/>
            <person name="Landis J.B."/>
            <person name="Wickett N.J."/>
            <person name="Johnson M.G."/>
            <person name="Rensing S.A."/>
            <person name="Grimwood J."/>
            <person name="Schmutz J."/>
            <person name="Mcdaniel S.F."/>
        </authorList>
    </citation>
    <scope>NUCLEOTIDE SEQUENCE</scope>
    <source>
        <strain evidence="3">R40</strain>
    </source>
</reference>
<dbReference type="InterPro" id="IPR050425">
    <property type="entry name" value="NAD(P)_dehydrat-like"/>
</dbReference>
<dbReference type="FunFam" id="3.40.50.720:FF:000085">
    <property type="entry name" value="Dihydroflavonol reductase"/>
    <property type="match status" value="1"/>
</dbReference>
<keyword evidence="1" id="KW-0560">Oxidoreductase</keyword>
<dbReference type="InterPro" id="IPR001509">
    <property type="entry name" value="Epimerase_deHydtase"/>
</dbReference>
<evidence type="ECO:0000259" key="2">
    <source>
        <dbReference type="Pfam" id="PF01370"/>
    </source>
</evidence>
<dbReference type="AlphaFoldDB" id="A0A8T0GQY2"/>
<proteinExistence type="predicted"/>
<sequence length="364" mass="40323">MSLPPSKSLQTHLPQVFAGLSNQVQGHRSTLTSFFRAQMAPGETVCVTGAGGFIASWVVKLLLEKGYNVKGTVRSPEKSQHLLAFDGAHDRLQLVAADIRTPGIFDSIFEGCDGVFHIASFVPGNDKLIPEAEIEEISIKGTLNVLESCAKTRPKRIVFTSSLMAVNLTPKATPGTVVDETFFTDVDFVRKSELNPYAKAYATGKTLAEEAAWDFVKKHNLNLVVMNPVFVVGPVIQPTLNATNEFPVDLLSGKQEVILNHSTVWVGVKDVANAHVLGYENPEAEGRYILAERSLHDFDFAALLQKLFPQYTVKARKNNDDQPRVPVYAVSTKKVREHLGLQFEPLEDVLRETIECFRKLKYLD</sequence>
<organism evidence="3 4">
    <name type="scientific">Ceratodon purpureus</name>
    <name type="common">Fire moss</name>
    <name type="synonym">Dicranum purpureum</name>
    <dbReference type="NCBI Taxonomy" id="3225"/>
    <lineage>
        <taxon>Eukaryota</taxon>
        <taxon>Viridiplantae</taxon>
        <taxon>Streptophyta</taxon>
        <taxon>Embryophyta</taxon>
        <taxon>Bryophyta</taxon>
        <taxon>Bryophytina</taxon>
        <taxon>Bryopsida</taxon>
        <taxon>Dicranidae</taxon>
        <taxon>Pseudoditrichales</taxon>
        <taxon>Ditrichaceae</taxon>
        <taxon>Ceratodon</taxon>
    </lineage>
</organism>
<dbReference type="CDD" id="cd08958">
    <property type="entry name" value="FR_SDR_e"/>
    <property type="match status" value="1"/>
</dbReference>
<dbReference type="Pfam" id="PF01370">
    <property type="entry name" value="Epimerase"/>
    <property type="match status" value="1"/>
</dbReference>
<dbReference type="PANTHER" id="PTHR10366">
    <property type="entry name" value="NAD DEPENDENT EPIMERASE/DEHYDRATASE"/>
    <property type="match status" value="1"/>
</dbReference>
<gene>
    <name evidence="3" type="ORF">KC19_10G100900</name>
</gene>
<evidence type="ECO:0000313" key="3">
    <source>
        <dbReference type="EMBL" id="KAG0559392.1"/>
    </source>
</evidence>
<evidence type="ECO:0000313" key="4">
    <source>
        <dbReference type="Proteomes" id="UP000822688"/>
    </source>
</evidence>
<evidence type="ECO:0000256" key="1">
    <source>
        <dbReference type="ARBA" id="ARBA00023002"/>
    </source>
</evidence>
<protein>
    <recommendedName>
        <fullName evidence="2">NAD-dependent epimerase/dehydratase domain-containing protein</fullName>
    </recommendedName>
</protein>
<comment type="caution">
    <text evidence="3">The sequence shown here is derived from an EMBL/GenBank/DDBJ whole genome shotgun (WGS) entry which is preliminary data.</text>
</comment>
<name>A0A8T0GQY2_CERPU</name>
<keyword evidence="4" id="KW-1185">Reference proteome</keyword>
<dbReference type="PANTHER" id="PTHR10366:SF852">
    <property type="entry name" value="CINNAMOYL-COA REDUCTASE CAD2"/>
    <property type="match status" value="1"/>
</dbReference>
<dbReference type="GO" id="GO:0016616">
    <property type="term" value="F:oxidoreductase activity, acting on the CH-OH group of donors, NAD or NADP as acceptor"/>
    <property type="evidence" value="ECO:0007669"/>
    <property type="project" value="TreeGrafter"/>
</dbReference>
<dbReference type="Gene3D" id="3.40.50.720">
    <property type="entry name" value="NAD(P)-binding Rossmann-like Domain"/>
    <property type="match status" value="1"/>
</dbReference>
<dbReference type="EMBL" id="CM026431">
    <property type="protein sequence ID" value="KAG0559392.1"/>
    <property type="molecule type" value="Genomic_DNA"/>
</dbReference>
<dbReference type="SUPFAM" id="SSF51735">
    <property type="entry name" value="NAD(P)-binding Rossmann-fold domains"/>
    <property type="match status" value="1"/>
</dbReference>
<dbReference type="InterPro" id="IPR036291">
    <property type="entry name" value="NAD(P)-bd_dom_sf"/>
</dbReference>
<dbReference type="Proteomes" id="UP000822688">
    <property type="component" value="Chromosome 10"/>
</dbReference>
<feature type="domain" description="NAD-dependent epimerase/dehydratase" evidence="2">
    <location>
        <begin position="45"/>
        <end position="285"/>
    </location>
</feature>
<accession>A0A8T0GQY2</accession>